<comment type="caution">
    <text evidence="2">The sequence shown here is derived from an EMBL/GenBank/DDBJ whole genome shotgun (WGS) entry which is preliminary data.</text>
</comment>
<gene>
    <name evidence="2" type="ORF">CCACVL1_09579</name>
</gene>
<dbReference type="Proteomes" id="UP000188268">
    <property type="component" value="Unassembled WGS sequence"/>
</dbReference>
<protein>
    <submittedName>
        <fullName evidence="2">Uncharacterized protein</fullName>
    </submittedName>
</protein>
<dbReference type="EMBL" id="AWWV01009446">
    <property type="protein sequence ID" value="OMO86517.1"/>
    <property type="molecule type" value="Genomic_DNA"/>
</dbReference>
<dbReference type="Gramene" id="OMO86517">
    <property type="protein sequence ID" value="OMO86517"/>
    <property type="gene ID" value="CCACVL1_09579"/>
</dbReference>
<sequence length="105" mass="12067">MGACHNGDVERLYHIVFEAPDESKERKFYAEIWVHRLLNLKQLKKWSEWILVDDATKDNHEGDQGWGASILGKARLWFLSMAGKFRSNSKPSIPKSPRGAKTNIN</sequence>
<accession>A0A1R3IVB3</accession>
<name>A0A1R3IVB3_COCAP</name>
<proteinExistence type="predicted"/>
<dbReference type="AlphaFoldDB" id="A0A1R3IVB3"/>
<evidence type="ECO:0000256" key="1">
    <source>
        <dbReference type="SAM" id="MobiDB-lite"/>
    </source>
</evidence>
<feature type="region of interest" description="Disordered" evidence="1">
    <location>
        <begin position="86"/>
        <end position="105"/>
    </location>
</feature>
<evidence type="ECO:0000313" key="3">
    <source>
        <dbReference type="Proteomes" id="UP000188268"/>
    </source>
</evidence>
<keyword evidence="3" id="KW-1185">Reference proteome</keyword>
<evidence type="ECO:0000313" key="2">
    <source>
        <dbReference type="EMBL" id="OMO86517.1"/>
    </source>
</evidence>
<feature type="non-terminal residue" evidence="2">
    <location>
        <position position="105"/>
    </location>
</feature>
<reference evidence="2 3" key="1">
    <citation type="submission" date="2013-09" db="EMBL/GenBank/DDBJ databases">
        <title>Corchorus capsularis genome sequencing.</title>
        <authorList>
            <person name="Alam M."/>
            <person name="Haque M.S."/>
            <person name="Islam M.S."/>
            <person name="Emdad E.M."/>
            <person name="Islam M.M."/>
            <person name="Ahmed B."/>
            <person name="Halim A."/>
            <person name="Hossen Q.M.M."/>
            <person name="Hossain M.Z."/>
            <person name="Ahmed R."/>
            <person name="Khan M.M."/>
            <person name="Islam R."/>
            <person name="Rashid M.M."/>
            <person name="Khan S.A."/>
            <person name="Rahman M.S."/>
            <person name="Alam M."/>
        </authorList>
    </citation>
    <scope>NUCLEOTIDE SEQUENCE [LARGE SCALE GENOMIC DNA]</scope>
    <source>
        <strain evidence="3">cv. CVL-1</strain>
        <tissue evidence="2">Whole seedling</tissue>
    </source>
</reference>
<organism evidence="2 3">
    <name type="scientific">Corchorus capsularis</name>
    <name type="common">Jute</name>
    <dbReference type="NCBI Taxonomy" id="210143"/>
    <lineage>
        <taxon>Eukaryota</taxon>
        <taxon>Viridiplantae</taxon>
        <taxon>Streptophyta</taxon>
        <taxon>Embryophyta</taxon>
        <taxon>Tracheophyta</taxon>
        <taxon>Spermatophyta</taxon>
        <taxon>Magnoliopsida</taxon>
        <taxon>eudicotyledons</taxon>
        <taxon>Gunneridae</taxon>
        <taxon>Pentapetalae</taxon>
        <taxon>rosids</taxon>
        <taxon>malvids</taxon>
        <taxon>Malvales</taxon>
        <taxon>Malvaceae</taxon>
        <taxon>Grewioideae</taxon>
        <taxon>Apeibeae</taxon>
        <taxon>Corchorus</taxon>
    </lineage>
</organism>